<dbReference type="NCBIfam" id="TIGR03804">
    <property type="entry name" value="para_beta_helix"/>
    <property type="match status" value="3"/>
</dbReference>
<dbReference type="AlphaFoldDB" id="A0A926VEH0"/>
<protein>
    <submittedName>
        <fullName evidence="2">DUF1565 domain-containing protein</fullName>
    </submittedName>
</protein>
<keyword evidence="3" id="KW-1185">Reference proteome</keyword>
<dbReference type="PANTHER" id="PTHR43308:SF5">
    <property type="entry name" value="S-LAYER PROTEIN _ PEPTIDOGLYCAN ENDO-BETA-N-ACETYLGLUCOSAMINIDASE"/>
    <property type="match status" value="1"/>
</dbReference>
<dbReference type="Proteomes" id="UP000641646">
    <property type="component" value="Unassembled WGS sequence"/>
</dbReference>
<dbReference type="InterPro" id="IPR011459">
    <property type="entry name" value="DUF1565"/>
</dbReference>
<evidence type="ECO:0000313" key="3">
    <source>
        <dbReference type="Proteomes" id="UP000641646"/>
    </source>
</evidence>
<feature type="domain" description="SLH" evidence="1">
    <location>
        <begin position="422"/>
        <end position="479"/>
    </location>
</feature>
<gene>
    <name evidence="2" type="ORF">H6G03_14380</name>
</gene>
<dbReference type="PANTHER" id="PTHR43308">
    <property type="entry name" value="OUTER MEMBRANE PROTEIN ALPHA-RELATED"/>
    <property type="match status" value="1"/>
</dbReference>
<dbReference type="InterPro" id="IPR006626">
    <property type="entry name" value="PbH1"/>
</dbReference>
<comment type="caution">
    <text evidence="2">The sequence shown here is derived from an EMBL/GenBank/DDBJ whole genome shotgun (WGS) entry which is preliminary data.</text>
</comment>
<dbReference type="InterPro" id="IPR012334">
    <property type="entry name" value="Pectin_lyas_fold"/>
</dbReference>
<organism evidence="2 3">
    <name type="scientific">Aerosakkonema funiforme FACHB-1375</name>
    <dbReference type="NCBI Taxonomy" id="2949571"/>
    <lineage>
        <taxon>Bacteria</taxon>
        <taxon>Bacillati</taxon>
        <taxon>Cyanobacteriota</taxon>
        <taxon>Cyanophyceae</taxon>
        <taxon>Oscillatoriophycideae</taxon>
        <taxon>Aerosakkonematales</taxon>
        <taxon>Aerosakkonemataceae</taxon>
        <taxon>Aerosakkonema</taxon>
    </lineage>
</organism>
<dbReference type="InterPro" id="IPR011050">
    <property type="entry name" value="Pectin_lyase_fold/virulence"/>
</dbReference>
<reference evidence="2" key="2">
    <citation type="submission" date="2020-08" db="EMBL/GenBank/DDBJ databases">
        <authorList>
            <person name="Chen M."/>
            <person name="Teng W."/>
            <person name="Zhao L."/>
            <person name="Hu C."/>
            <person name="Zhou Y."/>
            <person name="Han B."/>
            <person name="Song L."/>
            <person name="Shu W."/>
        </authorList>
    </citation>
    <scope>NUCLEOTIDE SEQUENCE</scope>
    <source>
        <strain evidence="2">FACHB-1375</strain>
    </source>
</reference>
<dbReference type="Pfam" id="PF00395">
    <property type="entry name" value="SLH"/>
    <property type="match status" value="3"/>
</dbReference>
<dbReference type="InterPro" id="IPR022441">
    <property type="entry name" value="Para_beta_helix_rpt-2"/>
</dbReference>
<feature type="domain" description="SLH" evidence="1">
    <location>
        <begin position="481"/>
        <end position="545"/>
    </location>
</feature>
<accession>A0A926VEH0</accession>
<dbReference type="SUPFAM" id="SSF51126">
    <property type="entry name" value="Pectin lyase-like"/>
    <property type="match status" value="1"/>
</dbReference>
<sequence>MNTQSSSDLDRVHKAKRIPSALTLGLAALLLSAYDSPISQSAWASIKPAPVQIAQTPITGNIIYVNPKMGNDSTGAGNTEVTAYKTITFALKQAQPGTTIQLAPGSYTADSGEVFPLTIKRGVILRGDESNKGQGIVIIGGGQYISPTFSRQDVTIIAEPDSQIRGLTITNPNKRGTGVWVESTNPTIGNNTFSDSKREGVFVTGNGTPKIENNLFTRNDGNGISVAKSAAGEIRGNLFVSTGFGIAIGGTASPLVTENRILQNTDGIYINDSARPVLRNNLIQSNTRDGVVVTINAQPDLGTASNPGNNIIRNNGKLDLHNATASNTIVAVGNNINRSRISGRVDFVAAEVKPPAGGGSSTFADIEGHWAKPYIEALAAKGIIAGFADGTFRPREAVNRAQFAVIVNKAFSPAPTRPSMNFTDVARNFWGFEAIQAAYRGGFLSGYEGRVFRPQQEITRVQALVSLASGLKLPPGDTNLLSLFKDAAQIPNYAGPAVAAATQQKLVVNYPQQNLLNPNQVATRADVAAFVYQALVNSGRAEAIPSPYIIGGTPEANRLP</sequence>
<dbReference type="EMBL" id="JACJPW010000033">
    <property type="protein sequence ID" value="MBD2182269.1"/>
    <property type="molecule type" value="Genomic_DNA"/>
</dbReference>
<dbReference type="Pfam" id="PF07602">
    <property type="entry name" value="DUF1565"/>
    <property type="match status" value="1"/>
</dbReference>
<feature type="domain" description="SLH" evidence="1">
    <location>
        <begin position="358"/>
        <end position="421"/>
    </location>
</feature>
<dbReference type="InterPro" id="IPR051465">
    <property type="entry name" value="Cell_Envelope_Struct_Comp"/>
</dbReference>
<evidence type="ECO:0000313" key="2">
    <source>
        <dbReference type="EMBL" id="MBD2182269.1"/>
    </source>
</evidence>
<reference evidence="2" key="1">
    <citation type="journal article" date="2015" name="ISME J.">
        <title>Draft Genome Sequence of Streptomyces incarnatus NRRL8089, which Produces the Nucleoside Antibiotic Sinefungin.</title>
        <authorList>
            <person name="Oshima K."/>
            <person name="Hattori M."/>
            <person name="Shimizu H."/>
            <person name="Fukuda K."/>
            <person name="Nemoto M."/>
            <person name="Inagaki K."/>
            <person name="Tamura T."/>
        </authorList>
    </citation>
    <scope>NUCLEOTIDE SEQUENCE</scope>
    <source>
        <strain evidence="2">FACHB-1375</strain>
    </source>
</reference>
<dbReference type="InterPro" id="IPR001119">
    <property type="entry name" value="SLH_dom"/>
</dbReference>
<dbReference type="SMART" id="SM00710">
    <property type="entry name" value="PbH1"/>
    <property type="match status" value="6"/>
</dbReference>
<dbReference type="PROSITE" id="PS51272">
    <property type="entry name" value="SLH"/>
    <property type="match status" value="3"/>
</dbReference>
<proteinExistence type="predicted"/>
<evidence type="ECO:0000259" key="1">
    <source>
        <dbReference type="PROSITE" id="PS51272"/>
    </source>
</evidence>
<name>A0A926VEH0_9CYAN</name>
<dbReference type="RefSeq" id="WP_190465079.1">
    <property type="nucleotide sequence ID" value="NZ_JACJPW010000033.1"/>
</dbReference>
<dbReference type="Gene3D" id="2.160.20.10">
    <property type="entry name" value="Single-stranded right-handed beta-helix, Pectin lyase-like"/>
    <property type="match status" value="1"/>
</dbReference>